<dbReference type="InterPro" id="IPR001387">
    <property type="entry name" value="Cro/C1-type_HTH"/>
</dbReference>
<dbReference type="EMBL" id="CYZN01000008">
    <property type="protein sequence ID" value="CUN95259.1"/>
    <property type="molecule type" value="Genomic_DNA"/>
</dbReference>
<dbReference type="Gene3D" id="1.10.260.40">
    <property type="entry name" value="lambda repressor-like DNA-binding domains"/>
    <property type="match status" value="1"/>
</dbReference>
<protein>
    <recommendedName>
        <fullName evidence="3">Helix-turn-helix domain-containing protein</fullName>
    </recommendedName>
</protein>
<accession>A0A174B4X1</accession>
<dbReference type="AlphaFoldDB" id="A0A174B4X1"/>
<evidence type="ECO:0008006" key="3">
    <source>
        <dbReference type="Google" id="ProtNLM"/>
    </source>
</evidence>
<dbReference type="CDD" id="cd00093">
    <property type="entry name" value="HTH_XRE"/>
    <property type="match status" value="1"/>
</dbReference>
<gene>
    <name evidence="1" type="ORF">ERS852478_01474</name>
</gene>
<dbReference type="SUPFAM" id="SSF47413">
    <property type="entry name" value="lambda repressor-like DNA-binding domains"/>
    <property type="match status" value="1"/>
</dbReference>
<name>A0A174B4X1_9FIRM</name>
<evidence type="ECO:0000313" key="1">
    <source>
        <dbReference type="EMBL" id="CUN95259.1"/>
    </source>
</evidence>
<proteinExistence type="predicted"/>
<organism evidence="1 2">
    <name type="scientific">Blautia wexlerae</name>
    <dbReference type="NCBI Taxonomy" id="418240"/>
    <lineage>
        <taxon>Bacteria</taxon>
        <taxon>Bacillati</taxon>
        <taxon>Bacillota</taxon>
        <taxon>Clostridia</taxon>
        <taxon>Lachnospirales</taxon>
        <taxon>Lachnospiraceae</taxon>
        <taxon>Blautia</taxon>
    </lineage>
</organism>
<dbReference type="Proteomes" id="UP000095431">
    <property type="component" value="Unassembled WGS sequence"/>
</dbReference>
<dbReference type="GO" id="GO:0003677">
    <property type="term" value="F:DNA binding"/>
    <property type="evidence" value="ECO:0007669"/>
    <property type="project" value="InterPro"/>
</dbReference>
<evidence type="ECO:0000313" key="2">
    <source>
        <dbReference type="Proteomes" id="UP000095431"/>
    </source>
</evidence>
<sequence>MTISEMRERLKVSRAEFSRRYNIPIRTLENWESGKSKCPDYVRQLLERAVLEDCEVK</sequence>
<dbReference type="InterPro" id="IPR010982">
    <property type="entry name" value="Lambda_DNA-bd_dom_sf"/>
</dbReference>
<reference evidence="1 2" key="1">
    <citation type="submission" date="2015-09" db="EMBL/GenBank/DDBJ databases">
        <authorList>
            <consortium name="Pathogen Informatics"/>
        </authorList>
    </citation>
    <scope>NUCLEOTIDE SEQUENCE [LARGE SCALE GENOMIC DNA]</scope>
    <source>
        <strain evidence="1 2">2789STDY5834863</strain>
    </source>
</reference>